<keyword evidence="6 10" id="KW-0378">Hydrolase</keyword>
<dbReference type="PANTHER" id="PTHR12260:SF6">
    <property type="entry name" value="DAMAGE-CONTROL PHOSPHATASE ARMT1"/>
    <property type="match status" value="1"/>
</dbReference>
<keyword evidence="10" id="KW-0808">Transferase</keyword>
<dbReference type="GO" id="GO:0032259">
    <property type="term" value="P:methylation"/>
    <property type="evidence" value="ECO:0007669"/>
    <property type="project" value="UniProtKB-KW"/>
</dbReference>
<dbReference type="GO" id="GO:0006974">
    <property type="term" value="P:DNA damage response"/>
    <property type="evidence" value="ECO:0007669"/>
    <property type="project" value="TreeGrafter"/>
</dbReference>
<evidence type="ECO:0000313" key="12">
    <source>
        <dbReference type="Proteomes" id="UP000887572"/>
    </source>
</evidence>
<comment type="domain">
    <text evidence="10">Subfamily III proteins have a conserved RTxK motif about 40-50 residues from the C-terminus; the threonine may be replaced by serine or cysteine.</text>
</comment>
<comment type="catalytic activity">
    <reaction evidence="2 10">
        <text>beta-D-fructose 1-phosphate + H2O = D-fructose + phosphate</text>
        <dbReference type="Rhea" id="RHEA:35603"/>
        <dbReference type="ChEBI" id="CHEBI:15377"/>
        <dbReference type="ChEBI" id="CHEBI:37721"/>
        <dbReference type="ChEBI" id="CHEBI:43474"/>
        <dbReference type="ChEBI" id="CHEBI:138881"/>
    </reaction>
</comment>
<evidence type="ECO:0000259" key="11">
    <source>
        <dbReference type="Pfam" id="PF01937"/>
    </source>
</evidence>
<dbReference type="InterPro" id="IPR002791">
    <property type="entry name" value="ARMT1-like_metal-bd"/>
</dbReference>
<dbReference type="GO" id="GO:0016462">
    <property type="term" value="F:pyrophosphatase activity"/>
    <property type="evidence" value="ECO:0007669"/>
    <property type="project" value="UniProtKB-ARBA"/>
</dbReference>
<dbReference type="InterPro" id="IPR036075">
    <property type="entry name" value="ARMT-1-like_metal-bd_sf"/>
</dbReference>
<reference evidence="13" key="1">
    <citation type="submission" date="2022-11" db="UniProtKB">
        <authorList>
            <consortium name="WormBaseParasite"/>
        </authorList>
    </citation>
    <scope>IDENTIFICATION</scope>
</reference>
<organism evidence="12 13">
    <name type="scientific">Globodera rostochiensis</name>
    <name type="common">Golden nematode worm</name>
    <name type="synonym">Heterodera rostochiensis</name>
    <dbReference type="NCBI Taxonomy" id="31243"/>
    <lineage>
        <taxon>Eukaryota</taxon>
        <taxon>Metazoa</taxon>
        <taxon>Ecdysozoa</taxon>
        <taxon>Nematoda</taxon>
        <taxon>Chromadorea</taxon>
        <taxon>Rhabditida</taxon>
        <taxon>Tylenchina</taxon>
        <taxon>Tylenchomorpha</taxon>
        <taxon>Tylenchoidea</taxon>
        <taxon>Heteroderidae</taxon>
        <taxon>Heteroderinae</taxon>
        <taxon>Globodera</taxon>
    </lineage>
</organism>
<dbReference type="GO" id="GO:0005634">
    <property type="term" value="C:nucleus"/>
    <property type="evidence" value="ECO:0007669"/>
    <property type="project" value="TreeGrafter"/>
</dbReference>
<evidence type="ECO:0000256" key="4">
    <source>
        <dbReference type="ARBA" id="ARBA00022596"/>
    </source>
</evidence>
<dbReference type="EC" id="2.1.1.-" evidence="10"/>
<dbReference type="GO" id="GO:0016791">
    <property type="term" value="F:phosphatase activity"/>
    <property type="evidence" value="ECO:0007669"/>
    <property type="project" value="TreeGrafter"/>
</dbReference>
<dbReference type="GO" id="GO:0046872">
    <property type="term" value="F:metal ion binding"/>
    <property type="evidence" value="ECO:0007669"/>
    <property type="project" value="UniProtKB-UniRule"/>
</dbReference>
<evidence type="ECO:0000256" key="10">
    <source>
        <dbReference type="RuleBase" id="RU367030"/>
    </source>
</evidence>
<comment type="catalytic activity">
    <reaction evidence="9 10">
        <text>beta-D-fructose 6-phosphate = dihydroxyacetone + D-glyceraldehyde 3-phosphate</text>
        <dbReference type="Rhea" id="RHEA:28002"/>
        <dbReference type="ChEBI" id="CHEBI:16016"/>
        <dbReference type="ChEBI" id="CHEBI:57634"/>
        <dbReference type="ChEBI" id="CHEBI:59776"/>
    </reaction>
</comment>
<keyword evidence="5 10" id="KW-0479">Metal-binding</keyword>
<keyword evidence="10" id="KW-0489">Methyltransferase</keyword>
<dbReference type="GO" id="GO:0051998">
    <property type="term" value="F:protein carboxyl O-methyltransferase activity"/>
    <property type="evidence" value="ECO:0007669"/>
    <property type="project" value="UniProtKB-UniRule"/>
</dbReference>
<accession>A0A914HIF9</accession>
<keyword evidence="4" id="KW-0533">Nickel</keyword>
<comment type="cofactor">
    <cofactor evidence="10">
        <name>Mn(2+)</name>
        <dbReference type="ChEBI" id="CHEBI:29035"/>
    </cofactor>
    <cofactor evidence="10">
        <name>Ni(2+)</name>
        <dbReference type="ChEBI" id="CHEBI:49786"/>
    </cofactor>
</comment>
<evidence type="ECO:0000256" key="6">
    <source>
        <dbReference type="ARBA" id="ARBA00022801"/>
    </source>
</evidence>
<name>A0A914HIF9_GLORO</name>
<feature type="domain" description="Damage-control phosphatase ARMT1-like metal-binding" evidence="11">
    <location>
        <begin position="25"/>
        <end position="174"/>
    </location>
</feature>
<dbReference type="Proteomes" id="UP000887572">
    <property type="component" value="Unplaced"/>
</dbReference>
<keyword evidence="7 10" id="KW-0464">Manganese</keyword>
<evidence type="ECO:0000313" key="13">
    <source>
        <dbReference type="WBParaSite" id="Gr19_v10_g17665.t1"/>
    </source>
</evidence>
<evidence type="ECO:0000256" key="9">
    <source>
        <dbReference type="ARBA" id="ARBA00048809"/>
    </source>
</evidence>
<dbReference type="WBParaSite" id="Gr19_v10_g17665.t1">
    <property type="protein sequence ID" value="Gr19_v10_g17665.t1"/>
    <property type="gene ID" value="Gr19_v10_g17665"/>
</dbReference>
<protein>
    <recommendedName>
        <fullName evidence="10">Sugar phosphate phosphatase</fullName>
        <ecNumber evidence="10">2.1.1.-</ecNumber>
        <ecNumber evidence="10">3.1.3.-</ecNumber>
    </recommendedName>
</protein>
<comment type="catalytic activity">
    <reaction evidence="1 10">
        <text>L-glutamyl-[protein] + S-adenosyl-L-methionine = [protein]-L-glutamate 5-O-methyl ester + S-adenosyl-L-homocysteine</text>
        <dbReference type="Rhea" id="RHEA:24452"/>
        <dbReference type="Rhea" id="RHEA-COMP:10208"/>
        <dbReference type="Rhea" id="RHEA-COMP:10311"/>
        <dbReference type="ChEBI" id="CHEBI:29973"/>
        <dbReference type="ChEBI" id="CHEBI:57856"/>
        <dbReference type="ChEBI" id="CHEBI:59789"/>
        <dbReference type="ChEBI" id="CHEBI:82795"/>
    </reaction>
</comment>
<evidence type="ECO:0000256" key="3">
    <source>
        <dbReference type="ARBA" id="ARBA00009519"/>
    </source>
</evidence>
<dbReference type="Pfam" id="PF01937">
    <property type="entry name" value="ARMT1-like_dom"/>
    <property type="match status" value="2"/>
</dbReference>
<comment type="similarity">
    <text evidence="3 10">Belongs to the damage-control phosphatase family. Sugar phosphate phosphatase III subfamily.</text>
</comment>
<evidence type="ECO:0000256" key="1">
    <source>
        <dbReference type="ARBA" id="ARBA00000807"/>
    </source>
</evidence>
<evidence type="ECO:0000256" key="2">
    <source>
        <dbReference type="ARBA" id="ARBA00001326"/>
    </source>
</evidence>
<comment type="function">
    <text evidence="8 10">Metal-dependent phosphatase that shows phosphatase activity against several substrates, including fructose-1-phosphate and fructose-6-phosphate. Its preference for fructose-1-phosphate, a strong glycating agent that causes DNA damage rather than a canonical yeast metabolite, suggests a damage-control function in hexose phosphate metabolism. Has also been shown to have O-methyltransferase activity that methylates glutamate residues of target proteins to form gamma-glutamyl methyl ester residues. Possibly methylates PCNA, suggesting it is involved in the DNA damage response.</text>
</comment>
<dbReference type="FunFam" id="3.40.50.10880:FF:000005">
    <property type="entry name" value="DUF89-domain-containing protein"/>
    <property type="match status" value="1"/>
</dbReference>
<sequence>MSDQNSLPKRMNAAESSSFAFKSLSERLPKIVTGIVDKLHRYHHKAVEERGQEAGDDVTAVVSKLSEMRYRMMTDKPLEPISLEFPDAQLWNSEMANFDEGQNDKQNSQSVVTWYRAPWMFVECYMYRRIRQFFQQSQFHREFDPFNEDKEQSYRDSSKYMLAIGTELVKEVDKSLNPDELRQMVPSTDPDFALGQQMRPFIDRRGPAFYRWTSFWDVPQKQIDIVLDNAGLELFVDLCLSDFLIAKGLASRVVLHGKEYPWFVSDTMEKDLQWMVAQLSSEHDEFLSKLGKRWNDYLQKKTLTFVAHPFWTQSFDYSRMREKAPDLYQQLAESSFLIFKGDMNYRKLVGDRDWPHDTPFSKALCGFCPTTLMALRTLKAETVAGLSPETMRGLRESFGDKDLSWMSSSEYAVVQLLERRTP</sequence>
<dbReference type="PANTHER" id="PTHR12260">
    <property type="entry name" value="DAMAGE-CONTROL PHOSPHATASE ARMT1"/>
    <property type="match status" value="1"/>
</dbReference>
<evidence type="ECO:0000256" key="5">
    <source>
        <dbReference type="ARBA" id="ARBA00022723"/>
    </source>
</evidence>
<proteinExistence type="inferred from homology"/>
<dbReference type="AlphaFoldDB" id="A0A914HIF9"/>
<dbReference type="Gene3D" id="1.20.930.60">
    <property type="match status" value="1"/>
</dbReference>
<dbReference type="InterPro" id="IPR039763">
    <property type="entry name" value="ARMT1"/>
</dbReference>
<keyword evidence="12" id="KW-1185">Reference proteome</keyword>
<evidence type="ECO:0000256" key="8">
    <source>
        <dbReference type="ARBA" id="ARBA00045980"/>
    </source>
</evidence>
<dbReference type="EC" id="3.1.3.-" evidence="10"/>
<evidence type="ECO:0000256" key="7">
    <source>
        <dbReference type="ARBA" id="ARBA00023211"/>
    </source>
</evidence>
<dbReference type="Gene3D" id="3.40.50.10880">
    <property type="entry name" value="Uncharacterised protein PF01937, DUF89, domain 3"/>
    <property type="match status" value="1"/>
</dbReference>
<feature type="domain" description="Damage-control phosphatase ARMT1-like metal-binding" evidence="11">
    <location>
        <begin position="217"/>
        <end position="388"/>
    </location>
</feature>
<dbReference type="SUPFAM" id="SSF111321">
    <property type="entry name" value="AF1104-like"/>
    <property type="match status" value="1"/>
</dbReference>
<dbReference type="GO" id="GO:0030643">
    <property type="term" value="P:intracellular phosphate ion homeostasis"/>
    <property type="evidence" value="ECO:0007669"/>
    <property type="project" value="UniProtKB-ARBA"/>
</dbReference>